<dbReference type="EMBL" id="JACGWO010000006">
    <property type="protein sequence ID" value="KAK4425132.1"/>
    <property type="molecule type" value="Genomic_DNA"/>
</dbReference>
<protein>
    <submittedName>
        <fullName evidence="2">Uncharacterized protein</fullName>
    </submittedName>
</protein>
<gene>
    <name evidence="2" type="ORF">Salat_1707100</name>
</gene>
<evidence type="ECO:0000256" key="1">
    <source>
        <dbReference type="SAM" id="MobiDB-lite"/>
    </source>
</evidence>
<dbReference type="AlphaFoldDB" id="A0AAE2CK52"/>
<keyword evidence="3" id="KW-1185">Reference proteome</keyword>
<dbReference type="Proteomes" id="UP001293254">
    <property type="component" value="Unassembled WGS sequence"/>
</dbReference>
<reference evidence="2" key="2">
    <citation type="journal article" date="2024" name="Plant">
        <title>Genomic evolution and insights into agronomic trait innovations of Sesamum species.</title>
        <authorList>
            <person name="Miao H."/>
            <person name="Wang L."/>
            <person name="Qu L."/>
            <person name="Liu H."/>
            <person name="Sun Y."/>
            <person name="Le M."/>
            <person name="Wang Q."/>
            <person name="Wei S."/>
            <person name="Zheng Y."/>
            <person name="Lin W."/>
            <person name="Duan Y."/>
            <person name="Cao H."/>
            <person name="Xiong S."/>
            <person name="Wang X."/>
            <person name="Wei L."/>
            <person name="Li C."/>
            <person name="Ma Q."/>
            <person name="Ju M."/>
            <person name="Zhao R."/>
            <person name="Li G."/>
            <person name="Mu C."/>
            <person name="Tian Q."/>
            <person name="Mei H."/>
            <person name="Zhang T."/>
            <person name="Gao T."/>
            <person name="Zhang H."/>
        </authorList>
    </citation>
    <scope>NUCLEOTIDE SEQUENCE</scope>
    <source>
        <strain evidence="2">3651</strain>
    </source>
</reference>
<reference evidence="2" key="1">
    <citation type="submission" date="2020-06" db="EMBL/GenBank/DDBJ databases">
        <authorList>
            <person name="Li T."/>
            <person name="Hu X."/>
            <person name="Zhang T."/>
            <person name="Song X."/>
            <person name="Zhang H."/>
            <person name="Dai N."/>
            <person name="Sheng W."/>
            <person name="Hou X."/>
            <person name="Wei L."/>
        </authorList>
    </citation>
    <scope>NUCLEOTIDE SEQUENCE</scope>
    <source>
        <strain evidence="2">3651</strain>
        <tissue evidence="2">Leaf</tissue>
    </source>
</reference>
<feature type="region of interest" description="Disordered" evidence="1">
    <location>
        <begin position="1"/>
        <end position="24"/>
    </location>
</feature>
<comment type="caution">
    <text evidence="2">The sequence shown here is derived from an EMBL/GenBank/DDBJ whole genome shotgun (WGS) entry which is preliminary data.</text>
</comment>
<sequence length="111" mass="12170">MNNHKHKLSRVVQRPAGAGNQAGRPKIRARAFALGGEEVTDPTTIIEGTIRISNTLGRVLFDPGATHSFVASYFTPYLTVKAEVLPYTFREGLPACRPTSSKILMLSLFLK</sequence>
<accession>A0AAE2CK52</accession>
<dbReference type="Pfam" id="PF08284">
    <property type="entry name" value="RVP_2"/>
    <property type="match status" value="1"/>
</dbReference>
<evidence type="ECO:0000313" key="3">
    <source>
        <dbReference type="Proteomes" id="UP001293254"/>
    </source>
</evidence>
<organism evidence="2 3">
    <name type="scientific">Sesamum alatum</name>
    <dbReference type="NCBI Taxonomy" id="300844"/>
    <lineage>
        <taxon>Eukaryota</taxon>
        <taxon>Viridiplantae</taxon>
        <taxon>Streptophyta</taxon>
        <taxon>Embryophyta</taxon>
        <taxon>Tracheophyta</taxon>
        <taxon>Spermatophyta</taxon>
        <taxon>Magnoliopsida</taxon>
        <taxon>eudicotyledons</taxon>
        <taxon>Gunneridae</taxon>
        <taxon>Pentapetalae</taxon>
        <taxon>asterids</taxon>
        <taxon>lamiids</taxon>
        <taxon>Lamiales</taxon>
        <taxon>Pedaliaceae</taxon>
        <taxon>Sesamum</taxon>
    </lineage>
</organism>
<name>A0AAE2CK52_9LAMI</name>
<proteinExistence type="predicted"/>
<evidence type="ECO:0000313" key="2">
    <source>
        <dbReference type="EMBL" id="KAK4425132.1"/>
    </source>
</evidence>